<proteinExistence type="predicted"/>
<comment type="caution">
    <text evidence="3">The sequence shown here is derived from an EMBL/GenBank/DDBJ whole genome shotgun (WGS) entry which is preliminary data.</text>
</comment>
<dbReference type="NCBIfam" id="TIGR01640">
    <property type="entry name" value="F_box_assoc_1"/>
    <property type="match status" value="1"/>
</dbReference>
<dbReference type="Pfam" id="PF08268">
    <property type="entry name" value="FBA_3"/>
    <property type="match status" value="1"/>
</dbReference>
<dbReference type="InterPro" id="IPR017451">
    <property type="entry name" value="F-box-assoc_interact_dom"/>
</dbReference>
<dbReference type="PANTHER" id="PTHR31111:SF136">
    <property type="entry name" value="F-BOX ASSOCIATED DOMAIN-CONTAINING PROTEIN"/>
    <property type="match status" value="1"/>
</dbReference>
<evidence type="ECO:0000256" key="1">
    <source>
        <dbReference type="PROSITE-ProRule" id="PRU00176"/>
    </source>
</evidence>
<accession>A0AAV9CQ22</accession>
<dbReference type="Pfam" id="PF00076">
    <property type="entry name" value="RRM_1"/>
    <property type="match status" value="1"/>
</dbReference>
<protein>
    <recommendedName>
        <fullName evidence="2">RRM domain-containing protein</fullName>
    </recommendedName>
</protein>
<dbReference type="InterPro" id="IPR012677">
    <property type="entry name" value="Nucleotide-bd_a/b_plait_sf"/>
</dbReference>
<evidence type="ECO:0000313" key="3">
    <source>
        <dbReference type="EMBL" id="KAK1290257.1"/>
    </source>
</evidence>
<organism evidence="3 4">
    <name type="scientific">Acorus calamus</name>
    <name type="common">Sweet flag</name>
    <dbReference type="NCBI Taxonomy" id="4465"/>
    <lineage>
        <taxon>Eukaryota</taxon>
        <taxon>Viridiplantae</taxon>
        <taxon>Streptophyta</taxon>
        <taxon>Embryophyta</taxon>
        <taxon>Tracheophyta</taxon>
        <taxon>Spermatophyta</taxon>
        <taxon>Magnoliopsida</taxon>
        <taxon>Liliopsida</taxon>
        <taxon>Acoraceae</taxon>
        <taxon>Acorus</taxon>
    </lineage>
</organism>
<reference evidence="3" key="2">
    <citation type="submission" date="2023-06" db="EMBL/GenBank/DDBJ databases">
        <authorList>
            <person name="Ma L."/>
            <person name="Liu K.-W."/>
            <person name="Li Z."/>
            <person name="Hsiao Y.-Y."/>
            <person name="Qi Y."/>
            <person name="Fu T."/>
            <person name="Tang G."/>
            <person name="Zhang D."/>
            <person name="Sun W.-H."/>
            <person name="Liu D.-K."/>
            <person name="Li Y."/>
            <person name="Chen G.-Z."/>
            <person name="Liu X.-D."/>
            <person name="Liao X.-Y."/>
            <person name="Jiang Y.-T."/>
            <person name="Yu X."/>
            <person name="Hao Y."/>
            <person name="Huang J."/>
            <person name="Zhao X.-W."/>
            <person name="Ke S."/>
            <person name="Chen Y.-Y."/>
            <person name="Wu W.-L."/>
            <person name="Hsu J.-L."/>
            <person name="Lin Y.-F."/>
            <person name="Huang M.-D."/>
            <person name="Li C.-Y."/>
            <person name="Huang L."/>
            <person name="Wang Z.-W."/>
            <person name="Zhao X."/>
            <person name="Zhong W.-Y."/>
            <person name="Peng D.-H."/>
            <person name="Ahmad S."/>
            <person name="Lan S."/>
            <person name="Zhang J.-S."/>
            <person name="Tsai W.-C."/>
            <person name="Van De Peer Y."/>
            <person name="Liu Z.-J."/>
        </authorList>
    </citation>
    <scope>NUCLEOTIDE SEQUENCE</scope>
    <source>
        <strain evidence="3">CP</strain>
        <tissue evidence="3">Leaves</tissue>
    </source>
</reference>
<dbReference type="SUPFAM" id="SSF54928">
    <property type="entry name" value="RNA-binding domain, RBD"/>
    <property type="match status" value="1"/>
</dbReference>
<reference evidence="3" key="1">
    <citation type="journal article" date="2023" name="Nat. Commun.">
        <title>Diploid and tetraploid genomes of Acorus and the evolution of monocots.</title>
        <authorList>
            <person name="Ma L."/>
            <person name="Liu K.W."/>
            <person name="Li Z."/>
            <person name="Hsiao Y.Y."/>
            <person name="Qi Y."/>
            <person name="Fu T."/>
            <person name="Tang G.D."/>
            <person name="Zhang D."/>
            <person name="Sun W.H."/>
            <person name="Liu D.K."/>
            <person name="Li Y."/>
            <person name="Chen G.Z."/>
            <person name="Liu X.D."/>
            <person name="Liao X.Y."/>
            <person name="Jiang Y.T."/>
            <person name="Yu X."/>
            <person name="Hao Y."/>
            <person name="Huang J."/>
            <person name="Zhao X.W."/>
            <person name="Ke S."/>
            <person name="Chen Y.Y."/>
            <person name="Wu W.L."/>
            <person name="Hsu J.L."/>
            <person name="Lin Y.F."/>
            <person name="Huang M.D."/>
            <person name="Li C.Y."/>
            <person name="Huang L."/>
            <person name="Wang Z.W."/>
            <person name="Zhao X."/>
            <person name="Zhong W.Y."/>
            <person name="Peng D.H."/>
            <person name="Ahmad S."/>
            <person name="Lan S."/>
            <person name="Zhang J.S."/>
            <person name="Tsai W.C."/>
            <person name="Van de Peer Y."/>
            <person name="Liu Z.J."/>
        </authorList>
    </citation>
    <scope>NUCLEOTIDE SEQUENCE</scope>
    <source>
        <strain evidence="3">CP</strain>
    </source>
</reference>
<keyword evidence="4" id="KW-1185">Reference proteome</keyword>
<dbReference type="InterPro" id="IPR035979">
    <property type="entry name" value="RBD_domain_sf"/>
</dbReference>
<dbReference type="InterPro" id="IPR013187">
    <property type="entry name" value="F-box-assoc_dom_typ3"/>
</dbReference>
<gene>
    <name evidence="3" type="ORF">QJS10_CPB18g02088</name>
</gene>
<dbReference type="Proteomes" id="UP001180020">
    <property type="component" value="Unassembled WGS sequence"/>
</dbReference>
<dbReference type="CDD" id="cd00590">
    <property type="entry name" value="RRM_SF"/>
    <property type="match status" value="1"/>
</dbReference>
<name>A0AAV9CQ22_ACOCL</name>
<feature type="domain" description="RRM" evidence="2">
    <location>
        <begin position="1"/>
        <end position="68"/>
    </location>
</feature>
<dbReference type="EMBL" id="JAUJYO010000018">
    <property type="protein sequence ID" value="KAK1290257.1"/>
    <property type="molecule type" value="Genomic_DNA"/>
</dbReference>
<dbReference type="GO" id="GO:0003723">
    <property type="term" value="F:RNA binding"/>
    <property type="evidence" value="ECO:0007669"/>
    <property type="project" value="UniProtKB-UniRule"/>
</dbReference>
<dbReference type="AlphaFoldDB" id="A0AAV9CQ22"/>
<dbReference type="Gene3D" id="3.30.70.330">
    <property type="match status" value="1"/>
</dbReference>
<evidence type="ECO:0000313" key="4">
    <source>
        <dbReference type="Proteomes" id="UP001180020"/>
    </source>
</evidence>
<dbReference type="InterPro" id="IPR000504">
    <property type="entry name" value="RRM_dom"/>
</dbReference>
<sequence>MGTLEDDLKNFYEKYGPIVRIDLQPGKFKWMFAFVEFEVPSAAQQAKDLSDGTYILARHEMKANYERPVQVKSCIPETPYEYPMFTFASSNSSAGGVMASHDVVHYAFNSLPFHPADSLLSITSKNVLIFEAINIFFKGLWSVDMIPLEEVFNSYYCSGLDNEEDFYIYPGYVTRRQKGREPCDYEFVPISGYYYLCLRKLAEMGHPVRSSYLEAESEQGTMTSSRTVDTRIPNLGIIVFTHPWHGFSLHYFRGVGDLLDCKFSLSGLSDKLYRVSNSCDGMICVGGETTTYVINPATKEFLELPSGTPHKKASYDRVARLGLYFDNQTHKYKVVRLYISEDYGVGCEIFTLGGKSSSWRRIDDPPTTVHADPPIFVNGALHWAIEIESPEAIMSFDVQTEKEMIDFIWPEAICDNGTILFASLENRLELYDPQSEVFQKFNIEVEGELHVQAYYTESQVSPHQPFLM</sequence>
<dbReference type="PROSITE" id="PS50102">
    <property type="entry name" value="RRM"/>
    <property type="match status" value="1"/>
</dbReference>
<dbReference type="PANTHER" id="PTHR31111">
    <property type="entry name" value="BNAA05G37150D PROTEIN-RELATED"/>
    <property type="match status" value="1"/>
</dbReference>
<keyword evidence="1" id="KW-0694">RNA-binding</keyword>
<evidence type="ECO:0000259" key="2">
    <source>
        <dbReference type="PROSITE" id="PS50102"/>
    </source>
</evidence>